<keyword evidence="3" id="KW-1185">Reference proteome</keyword>
<sequence length="233" mass="24293">MNETHFPGRWLGGTSLVLGPIALLSGVLLRVGPEFFFPEQLRAYADRPALMTAAYSLVLAGYVLLWPAVIMLAQRIGSTRPTWALWGGGLAVFGLFARTFYAGVDHLAFQLVELQGPASATRSVADAYGAWHLMSAFSVAVMAGWVVLAVGAVRAGALRLVQAIALACMALMPLGVLKGTTPLSVVAALGLAVALVPLGVGVLREGPRPRRLFAGVAGMLLLVAAAVFVGMLG</sequence>
<evidence type="ECO:0000256" key="1">
    <source>
        <dbReference type="SAM" id="Phobius"/>
    </source>
</evidence>
<evidence type="ECO:0000313" key="3">
    <source>
        <dbReference type="Proteomes" id="UP001595712"/>
    </source>
</evidence>
<comment type="caution">
    <text evidence="2">The sequence shown here is derived from an EMBL/GenBank/DDBJ whole genome shotgun (WGS) entry which is preliminary data.</text>
</comment>
<feature type="transmembrane region" description="Helical" evidence="1">
    <location>
        <begin position="160"/>
        <end position="177"/>
    </location>
</feature>
<proteinExistence type="predicted"/>
<organism evidence="2 3">
    <name type="scientific">Glycomyces rhizosphaerae</name>
    <dbReference type="NCBI Taxonomy" id="2054422"/>
    <lineage>
        <taxon>Bacteria</taxon>
        <taxon>Bacillati</taxon>
        <taxon>Actinomycetota</taxon>
        <taxon>Actinomycetes</taxon>
        <taxon>Glycomycetales</taxon>
        <taxon>Glycomycetaceae</taxon>
        <taxon>Glycomyces</taxon>
    </lineage>
</organism>
<feature type="transmembrane region" description="Helical" evidence="1">
    <location>
        <begin position="12"/>
        <end position="32"/>
    </location>
</feature>
<dbReference type="Proteomes" id="UP001595712">
    <property type="component" value="Unassembled WGS sequence"/>
</dbReference>
<dbReference type="RefSeq" id="WP_387970564.1">
    <property type="nucleotide sequence ID" value="NZ_JBHRWO010000004.1"/>
</dbReference>
<dbReference type="EMBL" id="JBHRWO010000004">
    <property type="protein sequence ID" value="MFC3491562.1"/>
    <property type="molecule type" value="Genomic_DNA"/>
</dbReference>
<keyword evidence="1" id="KW-1133">Transmembrane helix</keyword>
<evidence type="ECO:0008006" key="4">
    <source>
        <dbReference type="Google" id="ProtNLM"/>
    </source>
</evidence>
<feature type="transmembrane region" description="Helical" evidence="1">
    <location>
        <begin position="52"/>
        <end position="72"/>
    </location>
</feature>
<feature type="transmembrane region" description="Helical" evidence="1">
    <location>
        <begin position="212"/>
        <end position="232"/>
    </location>
</feature>
<name>A0ABV7PSL0_9ACTN</name>
<feature type="transmembrane region" description="Helical" evidence="1">
    <location>
        <begin position="84"/>
        <end position="104"/>
    </location>
</feature>
<protein>
    <recommendedName>
        <fullName evidence="4">DUF4386 family protein</fullName>
    </recommendedName>
</protein>
<evidence type="ECO:0000313" key="2">
    <source>
        <dbReference type="EMBL" id="MFC3491562.1"/>
    </source>
</evidence>
<feature type="transmembrane region" description="Helical" evidence="1">
    <location>
        <begin position="130"/>
        <end position="153"/>
    </location>
</feature>
<keyword evidence="1" id="KW-0812">Transmembrane</keyword>
<keyword evidence="1" id="KW-0472">Membrane</keyword>
<gene>
    <name evidence="2" type="ORF">ACFO8M_03555</name>
</gene>
<reference evidence="3" key="1">
    <citation type="journal article" date="2019" name="Int. J. Syst. Evol. Microbiol.">
        <title>The Global Catalogue of Microorganisms (GCM) 10K type strain sequencing project: providing services to taxonomists for standard genome sequencing and annotation.</title>
        <authorList>
            <consortium name="The Broad Institute Genomics Platform"/>
            <consortium name="The Broad Institute Genome Sequencing Center for Infectious Disease"/>
            <person name="Wu L."/>
            <person name="Ma J."/>
        </authorList>
    </citation>
    <scope>NUCLEOTIDE SEQUENCE [LARGE SCALE GENOMIC DNA]</scope>
    <source>
        <strain evidence="3">CGMCC 4.7396</strain>
    </source>
</reference>
<feature type="transmembrane region" description="Helical" evidence="1">
    <location>
        <begin position="183"/>
        <end position="203"/>
    </location>
</feature>
<accession>A0ABV7PSL0</accession>